<reference evidence="3 4" key="1">
    <citation type="journal article" date="2006" name="Nature">
        <title>Global trends of whole-genome duplications revealed by the ciliate Paramecium tetraurelia.</title>
        <authorList>
            <consortium name="Genoscope"/>
            <person name="Aury J.-M."/>
            <person name="Jaillon O."/>
            <person name="Duret L."/>
            <person name="Noel B."/>
            <person name="Jubin C."/>
            <person name="Porcel B.M."/>
            <person name="Segurens B."/>
            <person name="Daubin V."/>
            <person name="Anthouard V."/>
            <person name="Aiach N."/>
            <person name="Arnaiz O."/>
            <person name="Billaut A."/>
            <person name="Beisson J."/>
            <person name="Blanc I."/>
            <person name="Bouhouche K."/>
            <person name="Camara F."/>
            <person name="Duharcourt S."/>
            <person name="Guigo R."/>
            <person name="Gogendeau D."/>
            <person name="Katinka M."/>
            <person name="Keller A.-M."/>
            <person name="Kissmehl R."/>
            <person name="Klotz C."/>
            <person name="Koll F."/>
            <person name="Le Moue A."/>
            <person name="Lepere C."/>
            <person name="Malinsky S."/>
            <person name="Nowacki M."/>
            <person name="Nowak J.K."/>
            <person name="Plattner H."/>
            <person name="Poulain J."/>
            <person name="Ruiz F."/>
            <person name="Serrano V."/>
            <person name="Zagulski M."/>
            <person name="Dessen P."/>
            <person name="Betermier M."/>
            <person name="Weissenbach J."/>
            <person name="Scarpelli C."/>
            <person name="Schachter V."/>
            <person name="Sperling L."/>
            <person name="Meyer E."/>
            <person name="Cohen J."/>
            <person name="Wincker P."/>
        </authorList>
    </citation>
    <scope>NUCLEOTIDE SEQUENCE [LARGE SCALE GENOMIC DNA]</scope>
    <source>
        <strain evidence="3 4">Stock d4-2</strain>
    </source>
</reference>
<sequence length="285" mass="32177">MNYSALAKEVFEFQNKVRQDPSLIIPALENRLKYFKDKVLHLPGTQATNTKEGANSVQECIDFLKKQKPVGPLTYEKGLEEAARDHAEDLGTNGLTGHEGSDHSTTKQRIERHGQWKPGTIGENISFGKSTAEDIVIQLIVDDGVPSRGHRSNFFEPAYKQVGIFGAPHKAFKFVFVFDFASKFSQGGKPEQEGDKEKEKKKKSEKQEKQVIKQKDDDDDDKNEGKEKLIPGAKKVQKKVKTTVKGGKKHIITTKIYTMNDGIVQYYFFLHFTTQEVVTEKVEDA</sequence>
<organism evidence="3 4">
    <name type="scientific">Paramecium tetraurelia</name>
    <dbReference type="NCBI Taxonomy" id="5888"/>
    <lineage>
        <taxon>Eukaryota</taxon>
        <taxon>Sar</taxon>
        <taxon>Alveolata</taxon>
        <taxon>Ciliophora</taxon>
        <taxon>Intramacronucleata</taxon>
        <taxon>Oligohymenophorea</taxon>
        <taxon>Peniculida</taxon>
        <taxon>Parameciidae</taxon>
        <taxon>Paramecium</taxon>
    </lineage>
</organism>
<dbReference type="RefSeq" id="XP_001454326.1">
    <property type="nucleotide sequence ID" value="XM_001454289.1"/>
</dbReference>
<dbReference type="OrthoDB" id="308255at2759"/>
<feature type="region of interest" description="Disordered" evidence="1">
    <location>
        <begin position="186"/>
        <end position="232"/>
    </location>
</feature>
<dbReference type="GeneID" id="5040111"/>
<keyword evidence="4" id="KW-1185">Reference proteome</keyword>
<dbReference type="OMA" id="RQICVIT"/>
<dbReference type="PANTHER" id="PTHR31157:SF1">
    <property type="entry name" value="SCP DOMAIN-CONTAINING PROTEIN"/>
    <property type="match status" value="1"/>
</dbReference>
<evidence type="ECO:0000256" key="1">
    <source>
        <dbReference type="SAM" id="MobiDB-lite"/>
    </source>
</evidence>
<dbReference type="eggNOG" id="ENOG502S6DR">
    <property type="taxonomic scope" value="Eukaryota"/>
</dbReference>
<feature type="compositionally biased region" description="Basic and acidic residues" evidence="1">
    <location>
        <begin position="205"/>
        <end position="216"/>
    </location>
</feature>
<feature type="compositionally biased region" description="Basic and acidic residues" evidence="1">
    <location>
        <begin position="99"/>
        <end position="114"/>
    </location>
</feature>
<gene>
    <name evidence="3" type="ORF">GSPATT00020592001</name>
</gene>
<protein>
    <recommendedName>
        <fullName evidence="2">SCP domain-containing protein</fullName>
    </recommendedName>
</protein>
<dbReference type="AlphaFoldDB" id="A0DV62"/>
<dbReference type="KEGG" id="ptm:GSPATT00020592001"/>
<proteinExistence type="predicted"/>
<dbReference type="SUPFAM" id="SSF55797">
    <property type="entry name" value="PR-1-like"/>
    <property type="match status" value="1"/>
</dbReference>
<accession>A0DV62</accession>
<feature type="domain" description="SCP" evidence="2">
    <location>
        <begin position="66"/>
        <end position="180"/>
    </location>
</feature>
<dbReference type="InterPro" id="IPR035940">
    <property type="entry name" value="CAP_sf"/>
</dbReference>
<dbReference type="CDD" id="cd05379">
    <property type="entry name" value="CAP_bacterial"/>
    <property type="match status" value="1"/>
</dbReference>
<dbReference type="HOGENOM" id="CLU_071948_0_0_1"/>
<dbReference type="Pfam" id="PF00188">
    <property type="entry name" value="CAP"/>
    <property type="match status" value="1"/>
</dbReference>
<name>A0DV62_PARTE</name>
<dbReference type="PANTHER" id="PTHR31157">
    <property type="entry name" value="SCP DOMAIN-CONTAINING PROTEIN"/>
    <property type="match status" value="1"/>
</dbReference>
<dbReference type="InParanoid" id="A0DV62"/>
<dbReference type="InterPro" id="IPR014044">
    <property type="entry name" value="CAP_dom"/>
</dbReference>
<evidence type="ECO:0000313" key="3">
    <source>
        <dbReference type="EMBL" id="CAK86929.1"/>
    </source>
</evidence>
<evidence type="ECO:0000313" key="4">
    <source>
        <dbReference type="Proteomes" id="UP000000600"/>
    </source>
</evidence>
<evidence type="ECO:0000259" key="2">
    <source>
        <dbReference type="Pfam" id="PF00188"/>
    </source>
</evidence>
<dbReference type="Gene3D" id="3.40.33.10">
    <property type="entry name" value="CAP"/>
    <property type="match status" value="1"/>
</dbReference>
<dbReference type="EMBL" id="CT868596">
    <property type="protein sequence ID" value="CAK86929.1"/>
    <property type="molecule type" value="Genomic_DNA"/>
</dbReference>
<dbReference type="Proteomes" id="UP000000600">
    <property type="component" value="Unassembled WGS sequence"/>
</dbReference>
<feature type="region of interest" description="Disordered" evidence="1">
    <location>
        <begin position="89"/>
        <end position="123"/>
    </location>
</feature>